<dbReference type="Proteomes" id="UP001164746">
    <property type="component" value="Chromosome 6"/>
</dbReference>
<evidence type="ECO:0000313" key="1">
    <source>
        <dbReference type="EMBL" id="WAR09404.1"/>
    </source>
</evidence>
<dbReference type="EMBL" id="CP111017">
    <property type="protein sequence ID" value="WAR09404.1"/>
    <property type="molecule type" value="Genomic_DNA"/>
</dbReference>
<protein>
    <submittedName>
        <fullName evidence="1">Uncharacterized protein</fullName>
    </submittedName>
</protein>
<reference evidence="1" key="1">
    <citation type="submission" date="2022-11" db="EMBL/GenBank/DDBJ databases">
        <title>Centuries of genome instability and evolution in soft-shell clam transmissible cancer (bioRxiv).</title>
        <authorList>
            <person name="Hart S.F.M."/>
            <person name="Yonemitsu M.A."/>
            <person name="Giersch R.M."/>
            <person name="Beal B.F."/>
            <person name="Arriagada G."/>
            <person name="Davis B.W."/>
            <person name="Ostrander E.A."/>
            <person name="Goff S.P."/>
            <person name="Metzger M.J."/>
        </authorList>
    </citation>
    <scope>NUCLEOTIDE SEQUENCE</scope>
    <source>
        <strain evidence="1">MELC-2E11</strain>
        <tissue evidence="1">Siphon/mantle</tissue>
    </source>
</reference>
<gene>
    <name evidence="1" type="ORF">MAR_019362</name>
</gene>
<organism evidence="1 2">
    <name type="scientific">Mya arenaria</name>
    <name type="common">Soft-shell clam</name>
    <dbReference type="NCBI Taxonomy" id="6604"/>
    <lineage>
        <taxon>Eukaryota</taxon>
        <taxon>Metazoa</taxon>
        <taxon>Spiralia</taxon>
        <taxon>Lophotrochozoa</taxon>
        <taxon>Mollusca</taxon>
        <taxon>Bivalvia</taxon>
        <taxon>Autobranchia</taxon>
        <taxon>Heteroconchia</taxon>
        <taxon>Euheterodonta</taxon>
        <taxon>Imparidentia</taxon>
        <taxon>Neoheterodontei</taxon>
        <taxon>Myida</taxon>
        <taxon>Myoidea</taxon>
        <taxon>Myidae</taxon>
        <taxon>Mya</taxon>
    </lineage>
</organism>
<accession>A0ABY7EJS6</accession>
<proteinExistence type="predicted"/>
<sequence>MLAIRQEMFQCRIGNHKQKMYACNITTLVTSTPSPKHLGLGVHLYHEFNSRHLIEDMSALGYTITYPDLRMFLTSAAHQAITAQKVTPSGGIVPDNITSKQRGVADNWDHNERTGDGKRTTHAMTSILVSSTSVENRISQRLGKSSRRPFDKKCLPGEPEIESFCQAIATHVVRLLDEFREEGQKVSPTFQVWNNYLSRVSTPLKLLLASTRSPKLDSISTCKITAYASTVRFQSYNLCYVYVNSNSDYEQATDESRRGISCRSFHENGNTKIQRWL</sequence>
<keyword evidence="2" id="KW-1185">Reference proteome</keyword>
<evidence type="ECO:0000313" key="2">
    <source>
        <dbReference type="Proteomes" id="UP001164746"/>
    </source>
</evidence>
<name>A0ABY7EJS6_MYAAR</name>